<dbReference type="OrthoDB" id="308933at2"/>
<evidence type="ECO:0000259" key="2">
    <source>
        <dbReference type="Pfam" id="PF14491"/>
    </source>
</evidence>
<dbReference type="InterPro" id="IPR027417">
    <property type="entry name" value="P-loop_NTPase"/>
</dbReference>
<dbReference type="eggNOG" id="COG0444">
    <property type="taxonomic scope" value="Bacteria"/>
</dbReference>
<gene>
    <name evidence="3" type="ORF">M467_14115</name>
</gene>
<dbReference type="Gene3D" id="3.40.50.300">
    <property type="entry name" value="P-loop containing nucleotide triphosphate hydrolases"/>
    <property type="match status" value="1"/>
</dbReference>
<name>U1N3C5_9BACL</name>
<dbReference type="RefSeq" id="WP_021065674.1">
    <property type="nucleotide sequence ID" value="NZ_ATCL01000009.1"/>
</dbReference>
<dbReference type="GO" id="GO:0005524">
    <property type="term" value="F:ATP binding"/>
    <property type="evidence" value="ECO:0007669"/>
    <property type="project" value="InterPro"/>
</dbReference>
<feature type="domain" description="ATPase AAA-type core" evidence="1">
    <location>
        <begin position="218"/>
        <end position="361"/>
    </location>
</feature>
<keyword evidence="4" id="KW-1185">Reference proteome</keyword>
<dbReference type="InterPro" id="IPR003959">
    <property type="entry name" value="ATPase_AAA_core"/>
</dbReference>
<dbReference type="Pfam" id="PF13304">
    <property type="entry name" value="AAA_21"/>
    <property type="match status" value="1"/>
</dbReference>
<dbReference type="PANTHER" id="PTHR43581">
    <property type="entry name" value="ATP/GTP PHOSPHATASE"/>
    <property type="match status" value="1"/>
</dbReference>
<dbReference type="GO" id="GO:0016887">
    <property type="term" value="F:ATP hydrolysis activity"/>
    <property type="evidence" value="ECO:0007669"/>
    <property type="project" value="InterPro"/>
</dbReference>
<evidence type="ECO:0000259" key="1">
    <source>
        <dbReference type="Pfam" id="PF13304"/>
    </source>
</evidence>
<dbReference type="InterPro" id="IPR029492">
    <property type="entry name" value="DUF4435"/>
</dbReference>
<dbReference type="InterPro" id="IPR051396">
    <property type="entry name" value="Bact_Antivir_Def_Nuclease"/>
</dbReference>
<dbReference type="PANTHER" id="PTHR43581:SF2">
    <property type="entry name" value="EXCINUCLEASE ATPASE SUBUNIT"/>
    <property type="match status" value="1"/>
</dbReference>
<dbReference type="EMBL" id="ATCL01000009">
    <property type="protein sequence ID" value="ERG68411.1"/>
    <property type="molecule type" value="Genomic_DNA"/>
</dbReference>
<comment type="caution">
    <text evidence="3">The sequence shown here is derived from an EMBL/GenBank/DDBJ whole genome shotgun (WGS) entry which is preliminary data.</text>
</comment>
<protein>
    <submittedName>
        <fullName evidence="3">Uncharacterized protein</fullName>
    </submittedName>
</protein>
<dbReference type="AlphaFoldDB" id="U1N3C5"/>
<dbReference type="Proteomes" id="UP000016464">
    <property type="component" value="Unassembled WGS sequence"/>
</dbReference>
<evidence type="ECO:0000313" key="3">
    <source>
        <dbReference type="EMBL" id="ERG68411.1"/>
    </source>
</evidence>
<reference evidence="3 4" key="1">
    <citation type="journal article" date="2013" name="Genome Announc.">
        <title>Draft Genome Sequence of Exiguobacterium pavilionensis Strain RW-2, with Wide Thermal, Salinity, and pH Tolerance, Isolated from Modern Freshwater Microbialites.</title>
        <authorList>
            <person name="White R.A.III."/>
            <person name="Grassa C.J."/>
            <person name="Suttle C.A."/>
        </authorList>
    </citation>
    <scope>NUCLEOTIDE SEQUENCE [LARGE SCALE GENOMIC DNA]</scope>
    <source>
        <strain evidence="3 4">RW-2</strain>
    </source>
</reference>
<organism evidence="3 4">
    <name type="scientific">Exiguobacterium chiriqhucha RW-2</name>
    <dbReference type="NCBI Taxonomy" id="1345023"/>
    <lineage>
        <taxon>Bacteria</taxon>
        <taxon>Bacillati</taxon>
        <taxon>Bacillota</taxon>
        <taxon>Bacilli</taxon>
        <taxon>Bacillales</taxon>
        <taxon>Bacillales Family XII. Incertae Sedis</taxon>
        <taxon>Exiguobacterium</taxon>
    </lineage>
</organism>
<proteinExistence type="predicted"/>
<sequence>MIYVVREELLRYVDNMLEITNSFKIITDWLIKEKKEANTLNLQEIPDKFYVVKITDSQSKLVEIEKEIKKTSVDSDEYITYIHNKLETTNWASFTKIRDMASFCEGKEIGKDVKYSEIEKIEFIKVLNHFVPLINEIINRISAISLYTKIHKIENNIVIIGRNGSGKSNFARELNGILADEMSIISAQRLLYYNPPSEISIANDYSQIIREFQSKSKLSKDDNYQNLVLDDFTNLLLALFEEKRKNVYKYYIQNKKSISVIDETIEIWEKICLDKKIIHVLDFELIVESESGEKYEFNMLSDGEKAVFYYIGHTLLAQKSGYILIDEPENHLHLSSCIKLWNILENKREDCKFIYITHNLEFATSRTNKTLIWNERYQPPFDWQFEIINDDQSIPERYLIEMLGSRKKIIFCEGVERKSLDYYVYSALFPEYHVIPVGGHKEVISYVRASKKNKFLSHIKVVGIIDGDFMDESKVEQYKKDLIFVLPFNEIENFFYSKEMLLIMIEETDSEEIKGSDAFGKFKAEFYKLLRKHNNELSLEYTRHKLNEYISSNSLTTKSTDKIEDLKNGIQDYFKDKNIDQIYEEYSNKIILLIEQDNFDELMRIHNLKRNLIPLGQRFIVENYEARVKILIQKNNPDKLKQIKSIFGSFYTDIANLK</sequence>
<feature type="domain" description="DUF4435" evidence="2">
    <location>
        <begin position="407"/>
        <end position="636"/>
    </location>
</feature>
<dbReference type="PATRIC" id="fig|1345023.5.peg.512"/>
<dbReference type="Pfam" id="PF14491">
    <property type="entry name" value="DUF4435"/>
    <property type="match status" value="1"/>
</dbReference>
<evidence type="ECO:0000313" key="4">
    <source>
        <dbReference type="Proteomes" id="UP000016464"/>
    </source>
</evidence>
<accession>U1N3C5</accession>
<dbReference type="SUPFAM" id="SSF52540">
    <property type="entry name" value="P-loop containing nucleoside triphosphate hydrolases"/>
    <property type="match status" value="1"/>
</dbReference>